<dbReference type="Proteomes" id="UP001202922">
    <property type="component" value="Unassembled WGS sequence"/>
</dbReference>
<evidence type="ECO:0000256" key="9">
    <source>
        <dbReference type="ARBA" id="ARBA00023102"/>
    </source>
</evidence>
<evidence type="ECO:0000256" key="6">
    <source>
        <dbReference type="ARBA" id="ARBA00022801"/>
    </source>
</evidence>
<proteinExistence type="inferred from homology"/>
<evidence type="ECO:0000313" key="13">
    <source>
        <dbReference type="EMBL" id="MCH6470526.1"/>
    </source>
</evidence>
<keyword evidence="6 10" id="KW-0378">Hydrolase</keyword>
<reference evidence="13 14" key="1">
    <citation type="submission" date="2022-03" db="EMBL/GenBank/DDBJ databases">
        <title>Sinomonas sp. isolated from a soil.</title>
        <authorList>
            <person name="Han J."/>
            <person name="Kim D.-U."/>
        </authorList>
    </citation>
    <scope>NUCLEOTIDE SEQUENCE [LARGE SCALE GENOMIC DNA]</scope>
    <source>
        <strain evidence="13 14">5-5</strain>
    </source>
</reference>
<comment type="cofactor">
    <cofactor evidence="10">
        <name>Mg(2+)</name>
        <dbReference type="ChEBI" id="CHEBI:18420"/>
    </cofactor>
    <text evidence="10">Binds 1 Mg(2+) ion per subunit.</text>
</comment>
<dbReference type="PANTHER" id="PTHR42945:SF11">
    <property type="entry name" value="PHOSPHORIBOSYL-AMP CYCLOHYDROLASE"/>
    <property type="match status" value="1"/>
</dbReference>
<keyword evidence="3 10" id="KW-0963">Cytoplasm</keyword>
<evidence type="ECO:0000256" key="7">
    <source>
        <dbReference type="ARBA" id="ARBA00022833"/>
    </source>
</evidence>
<feature type="domain" description="Phosphoribosyl-AMP cyclohydrolase" evidence="12">
    <location>
        <begin position="58"/>
        <end position="130"/>
    </location>
</feature>
<comment type="catalytic activity">
    <reaction evidence="1 10">
        <text>1-(5-phospho-beta-D-ribosyl)-5'-AMP + H2O = 1-(5-phospho-beta-D-ribosyl)-5-[(5-phospho-beta-D-ribosylamino)methylideneamino]imidazole-4-carboxamide</text>
        <dbReference type="Rhea" id="RHEA:20049"/>
        <dbReference type="ChEBI" id="CHEBI:15377"/>
        <dbReference type="ChEBI" id="CHEBI:58435"/>
        <dbReference type="ChEBI" id="CHEBI:59457"/>
        <dbReference type="EC" id="3.5.4.19"/>
    </reaction>
</comment>
<comment type="subunit">
    <text evidence="10">Homodimer.</text>
</comment>
<keyword evidence="9 10" id="KW-0368">Histidine biosynthesis</keyword>
<feature type="binding site" evidence="10">
    <location>
        <position position="129"/>
    </location>
    <ligand>
        <name>Zn(2+)</name>
        <dbReference type="ChEBI" id="CHEBI:29105"/>
        <note>ligand shared between dimeric partners</note>
    </ligand>
</feature>
<dbReference type="Pfam" id="PF01502">
    <property type="entry name" value="PRA-CH"/>
    <property type="match status" value="1"/>
</dbReference>
<comment type="subcellular location">
    <subcellularLocation>
        <location evidence="10">Cytoplasm</location>
    </subcellularLocation>
</comment>
<comment type="function">
    <text evidence="10">Catalyzes the hydrolysis of the adenine ring of phosphoribosyl-AMP.</text>
</comment>
<keyword evidence="14" id="KW-1185">Reference proteome</keyword>
<feature type="compositionally biased region" description="Low complexity" evidence="11">
    <location>
        <begin position="10"/>
        <end position="26"/>
    </location>
</feature>
<dbReference type="PANTHER" id="PTHR42945">
    <property type="entry name" value="HISTIDINE BIOSYNTHESIS BIFUNCTIONAL PROTEIN"/>
    <property type="match status" value="1"/>
</dbReference>
<evidence type="ECO:0000256" key="1">
    <source>
        <dbReference type="ARBA" id="ARBA00000024"/>
    </source>
</evidence>
<dbReference type="HAMAP" id="MF_01021">
    <property type="entry name" value="HisI"/>
    <property type="match status" value="1"/>
</dbReference>
<feature type="binding site" evidence="10">
    <location>
        <position position="105"/>
    </location>
    <ligand>
        <name>Mg(2+)</name>
        <dbReference type="ChEBI" id="CHEBI:18420"/>
    </ligand>
</feature>
<dbReference type="SUPFAM" id="SSF141734">
    <property type="entry name" value="HisI-like"/>
    <property type="match status" value="1"/>
</dbReference>
<dbReference type="EC" id="3.5.4.19" evidence="10"/>
<feature type="binding site" evidence="10">
    <location>
        <position position="109"/>
    </location>
    <ligand>
        <name>Mg(2+)</name>
        <dbReference type="ChEBI" id="CHEBI:18420"/>
    </ligand>
</feature>
<dbReference type="EMBL" id="JAKZBV010000001">
    <property type="protein sequence ID" value="MCH6470526.1"/>
    <property type="molecule type" value="Genomic_DNA"/>
</dbReference>
<dbReference type="Gene3D" id="3.10.20.810">
    <property type="entry name" value="Phosphoribosyl-AMP cyclohydrolase"/>
    <property type="match status" value="1"/>
</dbReference>
<feature type="region of interest" description="Disordered" evidence="11">
    <location>
        <begin position="1"/>
        <end position="26"/>
    </location>
</feature>
<feature type="binding site" evidence="10">
    <location>
        <position position="106"/>
    </location>
    <ligand>
        <name>Zn(2+)</name>
        <dbReference type="ChEBI" id="CHEBI:29105"/>
        <note>ligand shared between dimeric partners</note>
    </ligand>
</feature>
<comment type="pathway">
    <text evidence="2 10">Amino-acid biosynthesis; L-histidine biosynthesis; L-histidine from 5-phospho-alpha-D-ribose 1-diphosphate: step 3/9.</text>
</comment>
<keyword evidence="7 10" id="KW-0862">Zinc</keyword>
<dbReference type="InterPro" id="IPR038019">
    <property type="entry name" value="PRib_AMP_CycHydrolase_sf"/>
</dbReference>
<evidence type="ECO:0000256" key="8">
    <source>
        <dbReference type="ARBA" id="ARBA00022842"/>
    </source>
</evidence>
<keyword evidence="8 10" id="KW-0460">Magnesium</keyword>
<keyword evidence="5 10" id="KW-0479">Metal-binding</keyword>
<comment type="similarity">
    <text evidence="10">Belongs to the PRA-CH family.</text>
</comment>
<dbReference type="InterPro" id="IPR002496">
    <property type="entry name" value="PRib_AMP_CycHydrolase_dom"/>
</dbReference>
<evidence type="ECO:0000256" key="2">
    <source>
        <dbReference type="ARBA" id="ARBA00005169"/>
    </source>
</evidence>
<organism evidence="13 14">
    <name type="scientific">Sinomonas terrae</name>
    <dbReference type="NCBI Taxonomy" id="2908838"/>
    <lineage>
        <taxon>Bacteria</taxon>
        <taxon>Bacillati</taxon>
        <taxon>Actinomycetota</taxon>
        <taxon>Actinomycetes</taxon>
        <taxon>Micrococcales</taxon>
        <taxon>Micrococcaceae</taxon>
        <taxon>Sinomonas</taxon>
    </lineage>
</organism>
<dbReference type="RefSeq" id="WP_241054027.1">
    <property type="nucleotide sequence ID" value="NZ_JAKZBV010000001.1"/>
</dbReference>
<evidence type="ECO:0000256" key="11">
    <source>
        <dbReference type="SAM" id="MobiDB-lite"/>
    </source>
</evidence>
<name>A0ABS9U1G4_9MICC</name>
<comment type="caution">
    <text evidence="13">The sequence shown here is derived from an EMBL/GenBank/DDBJ whole genome shotgun (WGS) entry which is preliminary data.</text>
</comment>
<evidence type="ECO:0000256" key="3">
    <source>
        <dbReference type="ARBA" id="ARBA00022490"/>
    </source>
</evidence>
<evidence type="ECO:0000256" key="5">
    <source>
        <dbReference type="ARBA" id="ARBA00022723"/>
    </source>
</evidence>
<evidence type="ECO:0000256" key="10">
    <source>
        <dbReference type="HAMAP-Rule" id="MF_01021"/>
    </source>
</evidence>
<evidence type="ECO:0000259" key="12">
    <source>
        <dbReference type="Pfam" id="PF01502"/>
    </source>
</evidence>
<protein>
    <recommendedName>
        <fullName evidence="10">Phosphoribosyl-AMP cyclohydrolase</fullName>
        <shortName evidence="10">PRA-CH</shortName>
        <ecNumber evidence="10">3.5.4.19</ecNumber>
    </recommendedName>
</protein>
<keyword evidence="4 10" id="KW-0028">Amino-acid biosynthesis</keyword>
<sequence>MSEQNMPSSEQAQVVAEPAAADDGSPALAADVAERLKRDPAGLVAAVVQQHDTLEVLMVGWMDDEALRRTLTSGRVTFWSRSRQEYWRKGDTSGHVQWVKSVSLDCDGDALLVQVDQVGAACHTGTRTCFDGRGLPAVVGQA</sequence>
<dbReference type="GO" id="GO:0004635">
    <property type="term" value="F:phosphoribosyl-AMP cyclohydrolase activity"/>
    <property type="evidence" value="ECO:0007669"/>
    <property type="project" value="UniProtKB-EC"/>
</dbReference>
<feature type="binding site" evidence="10">
    <location>
        <position position="122"/>
    </location>
    <ligand>
        <name>Zn(2+)</name>
        <dbReference type="ChEBI" id="CHEBI:29105"/>
        <note>ligand shared between dimeric partners</note>
    </ligand>
</feature>
<dbReference type="NCBIfam" id="NF000768">
    <property type="entry name" value="PRK00051.1"/>
    <property type="match status" value="1"/>
</dbReference>
<comment type="cofactor">
    <cofactor evidence="10">
        <name>Zn(2+)</name>
        <dbReference type="ChEBI" id="CHEBI:29105"/>
    </cofactor>
    <text evidence="10">Binds 1 zinc ion per subunit.</text>
</comment>
<evidence type="ECO:0000256" key="4">
    <source>
        <dbReference type="ARBA" id="ARBA00022605"/>
    </source>
</evidence>
<accession>A0ABS9U1G4</accession>
<gene>
    <name evidence="10 13" type="primary">hisI</name>
    <name evidence="13" type="ORF">L0M17_11150</name>
</gene>
<dbReference type="InterPro" id="IPR026660">
    <property type="entry name" value="PRA-CH"/>
</dbReference>
<feature type="binding site" evidence="10">
    <location>
        <position position="107"/>
    </location>
    <ligand>
        <name>Mg(2+)</name>
        <dbReference type="ChEBI" id="CHEBI:18420"/>
    </ligand>
</feature>
<evidence type="ECO:0000313" key="14">
    <source>
        <dbReference type="Proteomes" id="UP001202922"/>
    </source>
</evidence>